<dbReference type="RefSeq" id="WP_203755724.1">
    <property type="nucleotide sequence ID" value="NZ_BAAAUC010000088.1"/>
</dbReference>
<dbReference type="EMBL" id="BOMH01000095">
    <property type="protein sequence ID" value="GID71063.1"/>
    <property type="molecule type" value="Genomic_DNA"/>
</dbReference>
<organism evidence="1 2">
    <name type="scientific">Actinoplanes cyaneus</name>
    <dbReference type="NCBI Taxonomy" id="52696"/>
    <lineage>
        <taxon>Bacteria</taxon>
        <taxon>Bacillati</taxon>
        <taxon>Actinomycetota</taxon>
        <taxon>Actinomycetes</taxon>
        <taxon>Micromonosporales</taxon>
        <taxon>Micromonosporaceae</taxon>
        <taxon>Actinoplanes</taxon>
    </lineage>
</organism>
<accession>A0A919MB00</accession>
<sequence>MLGFAATVMDLALDDGIEPGERAAEAGWTLADLHAHLDVTLPARFTAGAEPYDEVCLGRQNDLLELIAAGAAPDAAAVRESTARGRSVLARAVRSLPS</sequence>
<protein>
    <submittedName>
        <fullName evidence="1">Uncharacterized protein</fullName>
    </submittedName>
</protein>
<evidence type="ECO:0000313" key="2">
    <source>
        <dbReference type="Proteomes" id="UP000619479"/>
    </source>
</evidence>
<proteinExistence type="predicted"/>
<dbReference type="Proteomes" id="UP000619479">
    <property type="component" value="Unassembled WGS sequence"/>
</dbReference>
<comment type="caution">
    <text evidence="1">The sequence shown here is derived from an EMBL/GenBank/DDBJ whole genome shotgun (WGS) entry which is preliminary data.</text>
</comment>
<dbReference type="AlphaFoldDB" id="A0A919MB00"/>
<evidence type="ECO:0000313" key="1">
    <source>
        <dbReference type="EMBL" id="GID71063.1"/>
    </source>
</evidence>
<reference evidence="1" key="1">
    <citation type="submission" date="2021-01" db="EMBL/GenBank/DDBJ databases">
        <title>Whole genome shotgun sequence of Actinoplanes cyaneus NBRC 14990.</title>
        <authorList>
            <person name="Komaki H."/>
            <person name="Tamura T."/>
        </authorList>
    </citation>
    <scope>NUCLEOTIDE SEQUENCE</scope>
    <source>
        <strain evidence="1">NBRC 14990</strain>
    </source>
</reference>
<name>A0A919MB00_9ACTN</name>
<keyword evidence="2" id="KW-1185">Reference proteome</keyword>
<gene>
    <name evidence="1" type="ORF">Acy02nite_89440</name>
</gene>